<evidence type="ECO:0000313" key="6">
    <source>
        <dbReference type="EMBL" id="MCD1653734.1"/>
    </source>
</evidence>
<dbReference type="AlphaFoldDB" id="A0AAE3EHR5"/>
<comment type="similarity">
    <text evidence="2">Belongs to the bacterial solute-binding protein 1 family.</text>
</comment>
<evidence type="ECO:0000313" key="7">
    <source>
        <dbReference type="Proteomes" id="UP001198163"/>
    </source>
</evidence>
<dbReference type="PANTHER" id="PTHR43649:SF34">
    <property type="entry name" value="ABC TRANSPORTER PERIPLASMIC-BINDING PROTEIN YCJN-RELATED"/>
    <property type="match status" value="1"/>
</dbReference>
<evidence type="ECO:0000256" key="2">
    <source>
        <dbReference type="ARBA" id="ARBA00008520"/>
    </source>
</evidence>
<evidence type="ECO:0000256" key="3">
    <source>
        <dbReference type="ARBA" id="ARBA00022448"/>
    </source>
</evidence>
<protein>
    <submittedName>
        <fullName evidence="6">Extracellular solute-binding protein</fullName>
    </submittedName>
</protein>
<dbReference type="SUPFAM" id="SSF53850">
    <property type="entry name" value="Periplasmic binding protein-like II"/>
    <property type="match status" value="1"/>
</dbReference>
<keyword evidence="3" id="KW-0813">Transport</keyword>
<feature type="signal peptide" evidence="5">
    <location>
        <begin position="1"/>
        <end position="20"/>
    </location>
</feature>
<dbReference type="InterPro" id="IPR050490">
    <property type="entry name" value="Bact_solute-bd_prot1"/>
</dbReference>
<keyword evidence="7" id="KW-1185">Reference proteome</keyword>
<dbReference type="Gene3D" id="3.40.190.10">
    <property type="entry name" value="Periplasmic binding protein-like II"/>
    <property type="match status" value="2"/>
</dbReference>
<dbReference type="Proteomes" id="UP001198163">
    <property type="component" value="Unassembled WGS sequence"/>
</dbReference>
<dbReference type="RefSeq" id="WP_230753099.1">
    <property type="nucleotide sequence ID" value="NZ_JAINWA010000001.1"/>
</dbReference>
<evidence type="ECO:0000256" key="1">
    <source>
        <dbReference type="ARBA" id="ARBA00004418"/>
    </source>
</evidence>
<reference evidence="6" key="1">
    <citation type="submission" date="2021-08" db="EMBL/GenBank/DDBJ databases">
        <title>Comparative analyses of Brucepasteria parasyntrophica and Teretinema zuelzerae.</title>
        <authorList>
            <person name="Song Y."/>
            <person name="Brune A."/>
        </authorList>
    </citation>
    <scope>NUCLEOTIDE SEQUENCE</scope>
    <source>
        <strain evidence="6">DSM 1903</strain>
    </source>
</reference>
<dbReference type="InterPro" id="IPR006061">
    <property type="entry name" value="SBP_1_CS"/>
</dbReference>
<dbReference type="PROSITE" id="PS01037">
    <property type="entry name" value="SBP_BACTERIAL_1"/>
    <property type="match status" value="1"/>
</dbReference>
<feature type="chain" id="PRO_5042088384" evidence="5">
    <location>
        <begin position="21"/>
        <end position="425"/>
    </location>
</feature>
<dbReference type="Pfam" id="PF13416">
    <property type="entry name" value="SBP_bac_8"/>
    <property type="match status" value="1"/>
</dbReference>
<dbReference type="PANTHER" id="PTHR43649">
    <property type="entry name" value="ARABINOSE-BINDING PROTEIN-RELATED"/>
    <property type="match status" value="1"/>
</dbReference>
<proteinExistence type="inferred from homology"/>
<dbReference type="GO" id="GO:0042597">
    <property type="term" value="C:periplasmic space"/>
    <property type="evidence" value="ECO:0007669"/>
    <property type="project" value="UniProtKB-SubCell"/>
</dbReference>
<comment type="subcellular location">
    <subcellularLocation>
        <location evidence="1">Periplasm</location>
    </subcellularLocation>
</comment>
<evidence type="ECO:0000256" key="5">
    <source>
        <dbReference type="SAM" id="SignalP"/>
    </source>
</evidence>
<sequence length="425" mass="45949">MKKIMSAAVSLVLLAGAVFASGGAEAKSGSAGAAPVELEMYYYKQENQEGLKKLVDAYTAKTGVKISLLIVPNDADATMSARAAQGKLPDILQMQTYSRVWEYAEKGYVVDLSKQSVMSKVVDSSKASVTYNGKQYALPMDYAGIGIIYNKDIFDKYGLKAPTTARELERVCATLKSNGVTPFAGLLAENWSAGHFITLVHTALLVGEKGVAVDKFVADMNAGKTSYGAVDTAKLFAALDFYKDNMDPKAAEWGWDQQQAAFAKGSAAMMVQGLWSYGAAIGTNPSLNCGFIPYPVFNDAKLNKMYADIDSCFGVSAQSSKEKQDAALAFLDWLASPDAQKIWIEDYKLVPAFKGADLSSMKQPFQDLLSSVDKNGAYPWAFSSYPTTAFEDGCKNGAQQYMFKKITGEKVIESIDSIWAGAVKK</sequence>
<dbReference type="EMBL" id="JAINWA010000001">
    <property type="protein sequence ID" value="MCD1653734.1"/>
    <property type="molecule type" value="Genomic_DNA"/>
</dbReference>
<name>A0AAE3EHR5_9SPIR</name>
<dbReference type="GO" id="GO:0055085">
    <property type="term" value="P:transmembrane transport"/>
    <property type="evidence" value="ECO:0007669"/>
    <property type="project" value="InterPro"/>
</dbReference>
<gene>
    <name evidence="6" type="ORF">K7J14_03350</name>
</gene>
<dbReference type="InterPro" id="IPR006059">
    <property type="entry name" value="SBP"/>
</dbReference>
<organism evidence="6 7">
    <name type="scientific">Teretinema zuelzerae</name>
    <dbReference type="NCBI Taxonomy" id="156"/>
    <lineage>
        <taxon>Bacteria</taxon>
        <taxon>Pseudomonadati</taxon>
        <taxon>Spirochaetota</taxon>
        <taxon>Spirochaetia</taxon>
        <taxon>Spirochaetales</taxon>
        <taxon>Treponemataceae</taxon>
        <taxon>Teretinema</taxon>
    </lineage>
</organism>
<accession>A0AAE3EHR5</accession>
<comment type="caution">
    <text evidence="6">The sequence shown here is derived from an EMBL/GenBank/DDBJ whole genome shotgun (WGS) entry which is preliminary data.</text>
</comment>
<evidence type="ECO:0000256" key="4">
    <source>
        <dbReference type="ARBA" id="ARBA00022729"/>
    </source>
</evidence>
<keyword evidence="4 5" id="KW-0732">Signal</keyword>